<proteinExistence type="inferred from homology"/>
<evidence type="ECO:0000256" key="1">
    <source>
        <dbReference type="ARBA" id="ARBA00010520"/>
    </source>
</evidence>
<evidence type="ECO:0000313" key="4">
    <source>
        <dbReference type="EMBL" id="KDN36593.1"/>
    </source>
</evidence>
<dbReference type="OMA" id="IWHGFNS"/>
<comment type="similarity">
    <text evidence="1 2">Belongs to the endosulfine family.</text>
</comment>
<dbReference type="PANTHER" id="PTHR10358:SF6">
    <property type="entry name" value="ENDOSULFINE, ISOFORM A"/>
    <property type="match status" value="1"/>
</dbReference>
<dbReference type="RefSeq" id="XP_013240105.1">
    <property type="nucleotide sequence ID" value="XM_013384651.1"/>
</dbReference>
<evidence type="ECO:0000256" key="3">
    <source>
        <dbReference type="SAM" id="MobiDB-lite"/>
    </source>
</evidence>
<evidence type="ECO:0000256" key="2">
    <source>
        <dbReference type="RuleBase" id="RU363120"/>
    </source>
</evidence>
<dbReference type="Pfam" id="PF04667">
    <property type="entry name" value="Endosulfine"/>
    <property type="match status" value="1"/>
</dbReference>
<name>A0A066V8H3_TILAU</name>
<keyword evidence="5" id="KW-1185">Reference proteome</keyword>
<dbReference type="PANTHER" id="PTHR10358">
    <property type="entry name" value="ENDOSULFINE"/>
    <property type="match status" value="1"/>
</dbReference>
<dbReference type="InParanoid" id="A0A066V8H3"/>
<dbReference type="AlphaFoldDB" id="A0A066V8H3"/>
<dbReference type="HOGENOM" id="CLU_101493_0_0_1"/>
<comment type="function">
    <text evidence="2">Plays an essential role in initiation of the G0 program by preventing the degradation of specific nutrient-regulated mRNAs via the 5'-3' mRNA decay pathway.</text>
</comment>
<organism evidence="4 5">
    <name type="scientific">Tilletiaria anomala (strain ATCC 24038 / CBS 436.72 / UBC 951)</name>
    <dbReference type="NCBI Taxonomy" id="1037660"/>
    <lineage>
        <taxon>Eukaryota</taxon>
        <taxon>Fungi</taxon>
        <taxon>Dikarya</taxon>
        <taxon>Basidiomycota</taxon>
        <taxon>Ustilaginomycotina</taxon>
        <taxon>Exobasidiomycetes</taxon>
        <taxon>Georgefischeriales</taxon>
        <taxon>Tilletiariaceae</taxon>
        <taxon>Tilletiaria</taxon>
    </lineage>
</organism>
<feature type="compositionally biased region" description="Low complexity" evidence="3">
    <location>
        <begin position="174"/>
        <end position="187"/>
    </location>
</feature>
<dbReference type="OrthoDB" id="5949865at2759"/>
<protein>
    <recommendedName>
        <fullName evidence="2">mRNA stability protein</fullName>
    </recommendedName>
</protein>
<reference evidence="4 5" key="1">
    <citation type="submission" date="2014-05" db="EMBL/GenBank/DDBJ databases">
        <title>Draft genome sequence of a rare smut relative, Tilletiaria anomala UBC 951.</title>
        <authorList>
            <consortium name="DOE Joint Genome Institute"/>
            <person name="Toome M."/>
            <person name="Kuo A."/>
            <person name="Henrissat B."/>
            <person name="Lipzen A."/>
            <person name="Tritt A."/>
            <person name="Yoshinaga Y."/>
            <person name="Zane M."/>
            <person name="Barry K."/>
            <person name="Grigoriev I.V."/>
            <person name="Spatafora J.W."/>
            <person name="Aimea M.C."/>
        </authorList>
    </citation>
    <scope>NUCLEOTIDE SEQUENCE [LARGE SCALE GENOMIC DNA]</scope>
    <source>
        <strain evidence="4 5">UBC 951</strain>
    </source>
</reference>
<dbReference type="GeneID" id="25267579"/>
<dbReference type="EMBL" id="JMSN01000163">
    <property type="protein sequence ID" value="KDN36593.1"/>
    <property type="molecule type" value="Genomic_DNA"/>
</dbReference>
<feature type="region of interest" description="Disordered" evidence="3">
    <location>
        <begin position="205"/>
        <end position="239"/>
    </location>
</feature>
<accession>A0A066V8H3</accession>
<evidence type="ECO:0000313" key="5">
    <source>
        <dbReference type="Proteomes" id="UP000027361"/>
    </source>
</evidence>
<feature type="compositionally biased region" description="Gly residues" evidence="3">
    <location>
        <begin position="205"/>
        <end position="215"/>
    </location>
</feature>
<feature type="compositionally biased region" description="Low complexity" evidence="3">
    <location>
        <begin position="80"/>
        <end position="118"/>
    </location>
</feature>
<dbReference type="GO" id="GO:0005737">
    <property type="term" value="C:cytoplasm"/>
    <property type="evidence" value="ECO:0007669"/>
    <property type="project" value="TreeGrafter"/>
</dbReference>
<gene>
    <name evidence="4" type="ORF">K437DRAFT_53036</name>
</gene>
<sequence length="239" mass="23334">MLPAQRNKIDISSLSEEEQKMFRLYGKLPNRKDLLNTKLKERKYFDSGDYALSKAGKAPQNAVGTAIPNPQVIPHASTVGSSSPPGSCPGAVTSSAGSPGGVSSPVAVASSTSPLQAHRGSIGIPSAAGAGIGSSATAVSAAAANAMSTSPTTSSSAGATGRPAHSQVSTFPIGSTTSTQSGSGSNFTSGTGSLLNAGVGTAMGGSAAGFAGAPGGHSPAKEGSGLGRNEITADDLMEE</sequence>
<dbReference type="Proteomes" id="UP000027361">
    <property type="component" value="Unassembled WGS sequence"/>
</dbReference>
<dbReference type="InterPro" id="IPR006760">
    <property type="entry name" value="Endosulphine"/>
</dbReference>
<feature type="region of interest" description="Disordered" evidence="3">
    <location>
        <begin position="148"/>
        <end position="187"/>
    </location>
</feature>
<feature type="compositionally biased region" description="Low complexity" evidence="3">
    <location>
        <begin position="148"/>
        <end position="164"/>
    </location>
</feature>
<comment type="caution">
    <text evidence="4">The sequence shown here is derived from an EMBL/GenBank/DDBJ whole genome shotgun (WGS) entry which is preliminary data.</text>
</comment>
<feature type="region of interest" description="Disordered" evidence="3">
    <location>
        <begin position="73"/>
        <end position="118"/>
    </location>
</feature>
<dbReference type="STRING" id="1037660.A0A066V8H3"/>
<dbReference type="GO" id="GO:0004864">
    <property type="term" value="F:protein phosphatase inhibitor activity"/>
    <property type="evidence" value="ECO:0007669"/>
    <property type="project" value="TreeGrafter"/>
</dbReference>